<dbReference type="InterPro" id="IPR056784">
    <property type="entry name" value="PSF2_N"/>
</dbReference>
<organism evidence="9 10">
    <name type="scientific">Cymbomonas tetramitiformis</name>
    <dbReference type="NCBI Taxonomy" id="36881"/>
    <lineage>
        <taxon>Eukaryota</taxon>
        <taxon>Viridiplantae</taxon>
        <taxon>Chlorophyta</taxon>
        <taxon>Pyramimonadophyceae</taxon>
        <taxon>Pyramimonadales</taxon>
        <taxon>Pyramimonadaceae</taxon>
        <taxon>Cymbomonas</taxon>
    </lineage>
</organism>
<comment type="subunit">
    <text evidence="5">Component of the GINS complex.</text>
</comment>
<name>A0AAE0EUV5_9CHLO</name>
<evidence type="ECO:0000259" key="7">
    <source>
        <dbReference type="Pfam" id="PF05916"/>
    </source>
</evidence>
<dbReference type="PANTHER" id="PTHR12772:SF0">
    <property type="entry name" value="DNA REPLICATION COMPLEX GINS PROTEIN PSF2"/>
    <property type="match status" value="1"/>
</dbReference>
<feature type="domain" description="GINS subunit" evidence="7">
    <location>
        <begin position="79"/>
        <end position="175"/>
    </location>
</feature>
<keyword evidence="4 5" id="KW-0539">Nucleus</keyword>
<gene>
    <name evidence="9" type="ORF">CYMTET_48706</name>
</gene>
<dbReference type="GO" id="GO:0000727">
    <property type="term" value="P:double-strand break repair via break-induced replication"/>
    <property type="evidence" value="ECO:0007669"/>
    <property type="project" value="TreeGrafter"/>
</dbReference>
<dbReference type="SUPFAM" id="SSF160059">
    <property type="entry name" value="PriA/YqbF domain"/>
    <property type="match status" value="1"/>
</dbReference>
<dbReference type="InterPro" id="IPR036224">
    <property type="entry name" value="GINS_bundle-like_dom_sf"/>
</dbReference>
<protein>
    <recommendedName>
        <fullName evidence="5">DNA replication complex GINS protein PSF2</fullName>
    </recommendedName>
</protein>
<keyword evidence="10" id="KW-1185">Reference proteome</keyword>
<dbReference type="EMBL" id="LGRX02033374">
    <property type="protein sequence ID" value="KAK3241536.1"/>
    <property type="molecule type" value="Genomic_DNA"/>
</dbReference>
<dbReference type="Gene3D" id="3.40.5.50">
    <property type="match status" value="1"/>
</dbReference>
<dbReference type="FunFam" id="1.20.58.1020:FF:000001">
    <property type="entry name" value="DNA replication complex GINS protein PSF2"/>
    <property type="match status" value="1"/>
</dbReference>
<dbReference type="AlphaFoldDB" id="A0AAE0EUV5"/>
<sequence length="225" mass="25485">MADNGPLSMLSMSNDEMDFVEFCAGMEPIDIIPNFSYSRVQIIDGEYGPFRPQMQVSVPFWLAMLLKSRRRCAIVPPTWLALEQLEKVLDEERSNQAVFQPLPFHYIEVSEQLLKNAKDDIPDLHLVREKLRDLQSVRHNKITNGMNQIDTATTVELDNLAGMEIATIRSFFVGTLNRFHLHEKKAEEAATRAAEAARAASEAARARAPGATEAPQNPRQLRRPR</sequence>
<comment type="similarity">
    <text evidence="2 5">Belongs to the GINS2/PSF2 family.</text>
</comment>
<evidence type="ECO:0000256" key="2">
    <source>
        <dbReference type="ARBA" id="ARBA00010565"/>
    </source>
</evidence>
<dbReference type="GO" id="GO:0006260">
    <property type="term" value="P:DNA replication"/>
    <property type="evidence" value="ECO:0007669"/>
    <property type="project" value="UniProtKB-KW"/>
</dbReference>
<comment type="subcellular location">
    <subcellularLocation>
        <location evidence="1 5">Nucleus</location>
    </subcellularLocation>
</comment>
<feature type="region of interest" description="Disordered" evidence="6">
    <location>
        <begin position="190"/>
        <end position="225"/>
    </location>
</feature>
<dbReference type="PANTHER" id="PTHR12772">
    <property type="entry name" value="DNA REPLICATION COMPLEX GINS PROTEIN PSF2"/>
    <property type="match status" value="1"/>
</dbReference>
<evidence type="ECO:0000259" key="8">
    <source>
        <dbReference type="Pfam" id="PF25005"/>
    </source>
</evidence>
<dbReference type="PIRSF" id="PIRSF028998">
    <property type="entry name" value="GINS_Psf2_subgr"/>
    <property type="match status" value="1"/>
</dbReference>
<dbReference type="InterPro" id="IPR021151">
    <property type="entry name" value="GINS_A"/>
</dbReference>
<evidence type="ECO:0000313" key="10">
    <source>
        <dbReference type="Proteomes" id="UP001190700"/>
    </source>
</evidence>
<feature type="compositionally biased region" description="Low complexity" evidence="6">
    <location>
        <begin position="191"/>
        <end position="214"/>
    </location>
</feature>
<keyword evidence="3 5" id="KW-0235">DNA replication</keyword>
<reference evidence="9 10" key="1">
    <citation type="journal article" date="2015" name="Genome Biol. Evol.">
        <title>Comparative Genomics of a Bacterivorous Green Alga Reveals Evolutionary Causalities and Consequences of Phago-Mixotrophic Mode of Nutrition.</title>
        <authorList>
            <person name="Burns J.A."/>
            <person name="Paasch A."/>
            <person name="Narechania A."/>
            <person name="Kim E."/>
        </authorList>
    </citation>
    <scope>NUCLEOTIDE SEQUENCE [LARGE SCALE GENOMIC DNA]</scope>
    <source>
        <strain evidence="9 10">PLY_AMNH</strain>
    </source>
</reference>
<dbReference type="CDD" id="cd11712">
    <property type="entry name" value="GINS_A_psf2"/>
    <property type="match status" value="1"/>
</dbReference>
<dbReference type="Gene3D" id="1.20.58.1020">
    <property type="match status" value="1"/>
</dbReference>
<dbReference type="SUPFAM" id="SSF158573">
    <property type="entry name" value="GINS helical bundle-like"/>
    <property type="match status" value="1"/>
</dbReference>
<evidence type="ECO:0000256" key="4">
    <source>
        <dbReference type="ARBA" id="ARBA00023242"/>
    </source>
</evidence>
<dbReference type="Proteomes" id="UP001190700">
    <property type="component" value="Unassembled WGS sequence"/>
</dbReference>
<proteinExistence type="inferred from homology"/>
<dbReference type="GO" id="GO:0000811">
    <property type="term" value="C:GINS complex"/>
    <property type="evidence" value="ECO:0007669"/>
    <property type="project" value="TreeGrafter"/>
</dbReference>
<dbReference type="Pfam" id="PF05916">
    <property type="entry name" value="Sld5"/>
    <property type="match status" value="1"/>
</dbReference>
<accession>A0AAE0EUV5</accession>
<feature type="domain" description="DNA replication complex GINS protein PSF2 N-terminal" evidence="8">
    <location>
        <begin position="20"/>
        <end position="75"/>
    </location>
</feature>
<evidence type="ECO:0000313" key="9">
    <source>
        <dbReference type="EMBL" id="KAK3241536.1"/>
    </source>
</evidence>
<dbReference type="InterPro" id="IPR007257">
    <property type="entry name" value="GINS_Psf2"/>
</dbReference>
<dbReference type="Pfam" id="PF25005">
    <property type="entry name" value="PSF2_N"/>
    <property type="match status" value="1"/>
</dbReference>
<comment type="caution">
    <text evidence="9">The sequence shown here is derived from an EMBL/GenBank/DDBJ whole genome shotgun (WGS) entry which is preliminary data.</text>
</comment>
<dbReference type="FunFam" id="3.40.5.50:FF:000001">
    <property type="entry name" value="DNA replication complex GINS protein PSF2"/>
    <property type="match status" value="1"/>
</dbReference>
<dbReference type="CDD" id="cd21694">
    <property type="entry name" value="GINS_B_Psf2"/>
    <property type="match status" value="1"/>
</dbReference>
<evidence type="ECO:0000256" key="1">
    <source>
        <dbReference type="ARBA" id="ARBA00004123"/>
    </source>
</evidence>
<evidence type="ECO:0000256" key="5">
    <source>
        <dbReference type="PIRNR" id="PIRNR028998"/>
    </source>
</evidence>
<evidence type="ECO:0000256" key="6">
    <source>
        <dbReference type="SAM" id="MobiDB-lite"/>
    </source>
</evidence>
<evidence type="ECO:0000256" key="3">
    <source>
        <dbReference type="ARBA" id="ARBA00022705"/>
    </source>
</evidence>